<name>A0A6C0JAC4_9ZZZZ</name>
<proteinExistence type="predicted"/>
<evidence type="ECO:0000313" key="1">
    <source>
        <dbReference type="EMBL" id="QHU02243.1"/>
    </source>
</evidence>
<dbReference type="EMBL" id="MN740355">
    <property type="protein sequence ID" value="QHU02243.1"/>
    <property type="molecule type" value="Genomic_DNA"/>
</dbReference>
<dbReference type="AlphaFoldDB" id="A0A6C0JAC4"/>
<organism evidence="1">
    <name type="scientific">viral metagenome</name>
    <dbReference type="NCBI Taxonomy" id="1070528"/>
    <lineage>
        <taxon>unclassified sequences</taxon>
        <taxon>metagenomes</taxon>
        <taxon>organismal metagenomes</taxon>
    </lineage>
</organism>
<reference evidence="1" key="1">
    <citation type="journal article" date="2020" name="Nature">
        <title>Giant virus diversity and host interactions through global metagenomics.</title>
        <authorList>
            <person name="Schulz F."/>
            <person name="Roux S."/>
            <person name="Paez-Espino D."/>
            <person name="Jungbluth S."/>
            <person name="Walsh D.A."/>
            <person name="Denef V.J."/>
            <person name="McMahon K.D."/>
            <person name="Konstantinidis K.T."/>
            <person name="Eloe-Fadrosh E.A."/>
            <person name="Kyrpides N.C."/>
            <person name="Woyke T."/>
        </authorList>
    </citation>
    <scope>NUCLEOTIDE SEQUENCE</scope>
    <source>
        <strain evidence="1">GVMAG-M-3300025880-75</strain>
    </source>
</reference>
<protein>
    <submittedName>
        <fullName evidence="1">Uncharacterized protein</fullName>
    </submittedName>
</protein>
<sequence>MEDSLVKISDLYKTYKSSPGTISKLENYINTQLPPLLREFNEQEINQLLLEKKNNKYINTYLTNHNRQFFYIPSTDTFINYDGENYTYVDEDNIWIIILNDITENGILAECKQHIKNILIKKIKEQSLFHTIPESSTVQYVMNFFTPTLFNSKEDVKHFMSLIGDNILGKKMDLNYFVPIESKLFFDTLESMCQYNFKNKLGITSTIRYRYRGEDYNKSRLLYFTKSIQNKSCWLSFLKDNLYNLLVVCCHYSTIHINADNYISKGPEVFKNKICYLKNNTKEDLINEFKQKMIIQESNANIHIKDMFFLWKMYLKHQNLPNMIYKAEFENIMKENMTNDNNLFLNIKSNYLNNTKIVQKFWHQTISKDVEEELELSELYALIIKWTNDENIICVDFDENKLQDIVKHFYDDIQIENDKFLIGITCNLWNKQADIVDAFKNKFNKNIDKDITIYDSYVLFCKYINNKGKLLTVSKKYYFKHINKVIPNQYIKDCCILADYWNN</sequence>
<accession>A0A6C0JAC4</accession>